<proteinExistence type="predicted"/>
<keyword evidence="1" id="KW-0238">DNA-binding</keyword>
<sequence length="265" mass="31183">MPKLSLSKEIKNHPLFSNMVKLEYEQDFETIITSTGYSYLVLVYGDISINNKKENYTLPKAFINSIMPNFNIVAKKNSWFVVIRMNTDRFYQISKTNVNTQGAISKISHIVSQKVVDDLHREIETAAHNDYILIIDKHLKPFYAEWIKKSKISDIIDYIFINNGLLNVTNIIDEFHISHSSLNRYFKTATGVTVNKFLRLIRFNYIVRHLEANNIDMLSAIEEFKYYDYSHFSRDVKQFSGKTPKQLFGTKHPILRDMLYKKIRY</sequence>
<feature type="domain" description="HTH araC/xylS-type" evidence="2">
    <location>
        <begin position="150"/>
        <end position="250"/>
    </location>
</feature>
<dbReference type="Gene3D" id="1.10.10.60">
    <property type="entry name" value="Homeodomain-like"/>
    <property type="match status" value="1"/>
</dbReference>
<reference evidence="3 4" key="1">
    <citation type="journal article" date="2019" name="Int. J. Syst. Evol. Microbiol.">
        <title>The Global Catalogue of Microorganisms (GCM) 10K type strain sequencing project: providing services to taxonomists for standard genome sequencing and annotation.</title>
        <authorList>
            <consortium name="The Broad Institute Genomics Platform"/>
            <consortium name="The Broad Institute Genome Sequencing Center for Infectious Disease"/>
            <person name="Wu L."/>
            <person name="Ma J."/>
        </authorList>
    </citation>
    <scope>NUCLEOTIDE SEQUENCE [LARGE SCALE GENOMIC DNA]</scope>
    <source>
        <strain evidence="3 4">JCM 15976</strain>
    </source>
</reference>
<evidence type="ECO:0000313" key="4">
    <source>
        <dbReference type="Proteomes" id="UP001500736"/>
    </source>
</evidence>
<dbReference type="Proteomes" id="UP001500736">
    <property type="component" value="Unassembled WGS sequence"/>
</dbReference>
<dbReference type="RefSeq" id="WP_343798999.1">
    <property type="nucleotide sequence ID" value="NZ_BAAAGF010000004.1"/>
</dbReference>
<dbReference type="Pfam" id="PF12833">
    <property type="entry name" value="HTH_18"/>
    <property type="match status" value="1"/>
</dbReference>
<evidence type="ECO:0000256" key="1">
    <source>
        <dbReference type="ARBA" id="ARBA00023125"/>
    </source>
</evidence>
<dbReference type="PANTHER" id="PTHR43280">
    <property type="entry name" value="ARAC-FAMILY TRANSCRIPTIONAL REGULATOR"/>
    <property type="match status" value="1"/>
</dbReference>
<accession>A0ABN1JWQ5</accession>
<gene>
    <name evidence="3" type="ORF">GCM10009431_26430</name>
</gene>
<evidence type="ECO:0000259" key="2">
    <source>
        <dbReference type="PROSITE" id="PS01124"/>
    </source>
</evidence>
<keyword evidence="4" id="KW-1185">Reference proteome</keyword>
<evidence type="ECO:0000313" key="3">
    <source>
        <dbReference type="EMBL" id="GAA0748180.1"/>
    </source>
</evidence>
<dbReference type="SMART" id="SM00342">
    <property type="entry name" value="HTH_ARAC"/>
    <property type="match status" value="1"/>
</dbReference>
<organism evidence="3 4">
    <name type="scientific">Gaetbulibacter jejuensis</name>
    <dbReference type="NCBI Taxonomy" id="584607"/>
    <lineage>
        <taxon>Bacteria</taxon>
        <taxon>Pseudomonadati</taxon>
        <taxon>Bacteroidota</taxon>
        <taxon>Flavobacteriia</taxon>
        <taxon>Flavobacteriales</taxon>
        <taxon>Flavobacteriaceae</taxon>
        <taxon>Gaetbulibacter</taxon>
    </lineage>
</organism>
<protein>
    <recommendedName>
        <fullName evidence="2">HTH araC/xylS-type domain-containing protein</fullName>
    </recommendedName>
</protein>
<dbReference type="EMBL" id="BAAAGF010000004">
    <property type="protein sequence ID" value="GAA0748180.1"/>
    <property type="molecule type" value="Genomic_DNA"/>
</dbReference>
<dbReference type="InterPro" id="IPR018060">
    <property type="entry name" value="HTH_AraC"/>
</dbReference>
<dbReference type="PROSITE" id="PS01124">
    <property type="entry name" value="HTH_ARAC_FAMILY_2"/>
    <property type="match status" value="1"/>
</dbReference>
<name>A0ABN1JWQ5_9FLAO</name>
<dbReference type="PANTHER" id="PTHR43280:SF28">
    <property type="entry name" value="HTH-TYPE TRANSCRIPTIONAL ACTIVATOR RHAS"/>
    <property type="match status" value="1"/>
</dbReference>
<comment type="caution">
    <text evidence="3">The sequence shown here is derived from an EMBL/GenBank/DDBJ whole genome shotgun (WGS) entry which is preliminary data.</text>
</comment>